<dbReference type="GO" id="GO:0005576">
    <property type="term" value="C:extracellular region"/>
    <property type="evidence" value="ECO:0007669"/>
    <property type="project" value="UniProtKB-SubCell"/>
</dbReference>
<dbReference type="EMBL" id="WVUK01000048">
    <property type="protein sequence ID" value="KAF7495350.1"/>
    <property type="molecule type" value="Genomic_DNA"/>
</dbReference>
<dbReference type="PANTHER" id="PTHR13234:SF8">
    <property type="entry name" value="GAMMA-INTERFERON-INDUCIBLE LYSOSOMAL THIOL REDUCTASE"/>
    <property type="match status" value="1"/>
</dbReference>
<evidence type="ECO:0000256" key="4">
    <source>
        <dbReference type="ARBA" id="ARBA00022729"/>
    </source>
</evidence>
<comment type="similarity">
    <text evidence="2">Belongs to the GILT family.</text>
</comment>
<dbReference type="VEuPathDB" id="VectorBase:SSCA006407"/>
<sequence>MANLLHFFELTIIGLLLFSNAETLKRKRSVIVEEYYETNCPDCRLYFLSNIWPNYLKMRDDVEFVMVPFGNARLVNKSVVCQHGTEECYGNAYHACTMDKYGLSTMMQLAYCMFNSVFYYKDTIVAKQCAVSLKLNHSYLDSCARGAYGFQLILKMANKTDSLVPKHRWVPWTLVNNKYTHGNLYSYICTNYKRYVKACKKH</sequence>
<reference evidence="9" key="4">
    <citation type="submission" date="2022-06" db="UniProtKB">
        <authorList>
            <consortium name="EnsemblMetazoa"/>
        </authorList>
    </citation>
    <scope>IDENTIFICATION</scope>
</reference>
<gene>
    <name evidence="8" type="ORF">QR98_0055780</name>
    <name evidence="7" type="ORF">SSS_4954</name>
</gene>
<evidence type="ECO:0000256" key="5">
    <source>
        <dbReference type="ARBA" id="ARBA00023180"/>
    </source>
</evidence>
<dbReference type="EMBL" id="JXLN01011304">
    <property type="protein sequence ID" value="KPM07094.1"/>
    <property type="molecule type" value="Genomic_DNA"/>
</dbReference>
<dbReference type="AlphaFoldDB" id="A0A132A822"/>
<evidence type="ECO:0000256" key="6">
    <source>
        <dbReference type="SAM" id="SignalP"/>
    </source>
</evidence>
<organism evidence="8 11">
    <name type="scientific">Sarcoptes scabiei</name>
    <name type="common">Itch mite</name>
    <name type="synonym">Acarus scabiei</name>
    <dbReference type="NCBI Taxonomy" id="52283"/>
    <lineage>
        <taxon>Eukaryota</taxon>
        <taxon>Metazoa</taxon>
        <taxon>Ecdysozoa</taxon>
        <taxon>Arthropoda</taxon>
        <taxon>Chelicerata</taxon>
        <taxon>Arachnida</taxon>
        <taxon>Acari</taxon>
        <taxon>Acariformes</taxon>
        <taxon>Sarcoptiformes</taxon>
        <taxon>Astigmata</taxon>
        <taxon>Psoroptidia</taxon>
        <taxon>Sarcoptoidea</taxon>
        <taxon>Sarcoptidae</taxon>
        <taxon>Sarcoptinae</taxon>
        <taxon>Sarcoptes</taxon>
    </lineage>
</organism>
<dbReference type="InterPro" id="IPR004911">
    <property type="entry name" value="Interferon-induced_GILT"/>
</dbReference>
<evidence type="ECO:0000313" key="11">
    <source>
        <dbReference type="Proteomes" id="UP000616769"/>
    </source>
</evidence>
<reference evidence="10" key="2">
    <citation type="journal article" date="2020" name="PLoS Negl. Trop. Dis.">
        <title>High-quality nuclear genome for Sarcoptes scabiei-A critical resource for a neglected parasite.</title>
        <authorList>
            <person name="Korhonen P.K."/>
            <person name="Gasser R.B."/>
            <person name="Ma G."/>
            <person name="Wang T."/>
            <person name="Stroehlein A.J."/>
            <person name="Young N.D."/>
            <person name="Ang C.S."/>
            <person name="Fernando D.D."/>
            <person name="Lu H.C."/>
            <person name="Taylor S."/>
            <person name="Reynolds S.L."/>
            <person name="Mofiz E."/>
            <person name="Najaraj S.H."/>
            <person name="Gowda H."/>
            <person name="Madugundu A."/>
            <person name="Renuse S."/>
            <person name="Holt D."/>
            <person name="Pandey A."/>
            <person name="Papenfuss A.T."/>
            <person name="Fischer K."/>
        </authorList>
    </citation>
    <scope>NUCLEOTIDE SEQUENCE [LARGE SCALE GENOMIC DNA]</scope>
</reference>
<evidence type="ECO:0000256" key="1">
    <source>
        <dbReference type="ARBA" id="ARBA00004613"/>
    </source>
</evidence>
<evidence type="ECO:0000313" key="8">
    <source>
        <dbReference type="EMBL" id="KPM07094.1"/>
    </source>
</evidence>
<proteinExistence type="inferred from homology"/>
<keyword evidence="4 6" id="KW-0732">Signal</keyword>
<dbReference type="OrthoDB" id="6516860at2759"/>
<protein>
    <submittedName>
        <fullName evidence="8">GILT-like protein 2</fullName>
    </submittedName>
    <submittedName>
        <fullName evidence="7">Gamma-interferon-inducible lysosomal thiol reductase</fullName>
    </submittedName>
</protein>
<dbReference type="Pfam" id="PF03227">
    <property type="entry name" value="GILT"/>
    <property type="match status" value="1"/>
</dbReference>
<feature type="signal peptide" evidence="6">
    <location>
        <begin position="1"/>
        <end position="21"/>
    </location>
</feature>
<feature type="chain" id="PRO_5010784463" evidence="6">
    <location>
        <begin position="22"/>
        <end position="202"/>
    </location>
</feature>
<reference evidence="8 11" key="1">
    <citation type="journal article" date="2015" name="Parasit. Vectors">
        <title>Draft genome of the scabies mite.</title>
        <authorList>
            <person name="Rider S.D.Jr."/>
            <person name="Morgan M.S."/>
            <person name="Arlian L.G."/>
        </authorList>
    </citation>
    <scope>NUCLEOTIDE SEQUENCE [LARGE SCALE GENOMIC DNA]</scope>
    <source>
        <strain evidence="8">Arlian Lab</strain>
    </source>
</reference>
<dbReference type="OMA" id="FCAKYKE"/>
<keyword evidence="5" id="KW-0325">Glycoprotein</keyword>
<comment type="subcellular location">
    <subcellularLocation>
        <location evidence="1">Secreted</location>
    </subcellularLocation>
</comment>
<name>A0A132A822_SARSC</name>
<dbReference type="GO" id="GO:0016671">
    <property type="term" value="F:oxidoreductase activity, acting on a sulfur group of donors, disulfide as acceptor"/>
    <property type="evidence" value="ECO:0007669"/>
    <property type="project" value="InterPro"/>
</dbReference>
<evidence type="ECO:0000256" key="3">
    <source>
        <dbReference type="ARBA" id="ARBA00022525"/>
    </source>
</evidence>
<keyword evidence="10" id="KW-1185">Reference proteome</keyword>
<reference evidence="7" key="3">
    <citation type="submission" date="2020-01" db="EMBL/GenBank/DDBJ databases">
        <authorList>
            <person name="Korhonen P.K.K."/>
            <person name="Guangxu M.G."/>
            <person name="Wang T.W."/>
            <person name="Stroehlein A.J.S."/>
            <person name="Young N.D."/>
            <person name="Ang C.-S.A."/>
            <person name="Fernando D.W.F."/>
            <person name="Lu H.L."/>
            <person name="Taylor S.T."/>
            <person name="Ehtesham M.E.M."/>
            <person name="Najaraj S.H.N."/>
            <person name="Harsha G.H.G."/>
            <person name="Madugundu A.M."/>
            <person name="Renuse S.R."/>
            <person name="Holt D.H."/>
            <person name="Pandey A.P."/>
            <person name="Papenfuss A.P."/>
            <person name="Gasser R.B.G."/>
            <person name="Fischer K.F."/>
        </authorList>
    </citation>
    <scope>NUCLEOTIDE SEQUENCE</scope>
    <source>
        <strain evidence="7">SSS_KF_BRIS2020</strain>
    </source>
</reference>
<keyword evidence="3" id="KW-0964">Secreted</keyword>
<accession>A0A132A822</accession>
<evidence type="ECO:0000313" key="10">
    <source>
        <dbReference type="Proteomes" id="UP000070412"/>
    </source>
</evidence>
<dbReference type="Proteomes" id="UP000616769">
    <property type="component" value="Unassembled WGS sequence"/>
</dbReference>
<evidence type="ECO:0000313" key="9">
    <source>
        <dbReference type="EnsemblMetazoa" id="KAF7495350.1"/>
    </source>
</evidence>
<evidence type="ECO:0000313" key="7">
    <source>
        <dbReference type="EMBL" id="KAF7495350.1"/>
    </source>
</evidence>
<evidence type="ECO:0000256" key="2">
    <source>
        <dbReference type="ARBA" id="ARBA00005679"/>
    </source>
</evidence>
<dbReference type="PANTHER" id="PTHR13234">
    <property type="entry name" value="GAMMA-INTERFERON INDUCIBLE LYSOSOMAL THIOL REDUCTASE GILT"/>
    <property type="match status" value="1"/>
</dbReference>
<dbReference type="EnsemblMetazoa" id="SSS_4954s_mrna">
    <property type="protein sequence ID" value="KAF7495350.1"/>
    <property type="gene ID" value="SSS_4954"/>
</dbReference>
<dbReference type="Proteomes" id="UP000070412">
    <property type="component" value="Unassembled WGS sequence"/>
</dbReference>